<feature type="domain" description="Alpha-D-phosphohexomutase alpha/beta/alpha" evidence="8">
    <location>
        <begin position="7"/>
        <end position="120"/>
    </location>
</feature>
<dbReference type="GO" id="GO:0016868">
    <property type="term" value="F:intramolecular phosphotransferase activity"/>
    <property type="evidence" value="ECO:0007669"/>
    <property type="project" value="InterPro"/>
</dbReference>
<dbReference type="Pfam" id="PF02879">
    <property type="entry name" value="PGM_PMM_II"/>
    <property type="match status" value="1"/>
</dbReference>
<dbReference type="Gene3D" id="3.30.310.50">
    <property type="entry name" value="Alpha-D-phosphohexomutase, C-terminal domain"/>
    <property type="match status" value="1"/>
</dbReference>
<dbReference type="GO" id="GO:0046872">
    <property type="term" value="F:metal ion binding"/>
    <property type="evidence" value="ECO:0007669"/>
    <property type="project" value="UniProtKB-KW"/>
</dbReference>
<name>A0A4R7I3B4_9ACTN</name>
<comment type="cofactor">
    <cofactor evidence="1">
        <name>Mg(2+)</name>
        <dbReference type="ChEBI" id="CHEBI:18420"/>
    </cofactor>
</comment>
<dbReference type="GO" id="GO:0005975">
    <property type="term" value="P:carbohydrate metabolic process"/>
    <property type="evidence" value="ECO:0007669"/>
    <property type="project" value="InterPro"/>
</dbReference>
<comment type="caution">
    <text evidence="11">The sequence shown here is derived from an EMBL/GenBank/DDBJ whole genome shotgun (WGS) entry which is preliminary data.</text>
</comment>
<evidence type="ECO:0000313" key="11">
    <source>
        <dbReference type="EMBL" id="TDT17419.1"/>
    </source>
</evidence>
<evidence type="ECO:0000256" key="2">
    <source>
        <dbReference type="ARBA" id="ARBA00010231"/>
    </source>
</evidence>
<dbReference type="PANTHER" id="PTHR43771">
    <property type="entry name" value="PHOSPHOMANNOMUTASE"/>
    <property type="match status" value="1"/>
</dbReference>
<accession>A0A4R7I3B4</accession>
<feature type="domain" description="Alpha-D-phosphohexomutase alpha/beta/alpha" evidence="10">
    <location>
        <begin position="261"/>
        <end position="369"/>
    </location>
</feature>
<dbReference type="EMBL" id="SOAU01000001">
    <property type="protein sequence ID" value="TDT17419.1"/>
    <property type="molecule type" value="Genomic_DNA"/>
</dbReference>
<dbReference type="Pfam" id="PF02878">
    <property type="entry name" value="PGM_PMM_I"/>
    <property type="match status" value="1"/>
</dbReference>
<evidence type="ECO:0000256" key="5">
    <source>
        <dbReference type="ARBA" id="ARBA00022842"/>
    </source>
</evidence>
<dbReference type="Pfam" id="PF00408">
    <property type="entry name" value="PGM_PMM_IV"/>
    <property type="match status" value="1"/>
</dbReference>
<dbReference type="InterPro" id="IPR005843">
    <property type="entry name" value="A-D-PHexomutase_C"/>
</dbReference>
<keyword evidence="5" id="KW-0460">Magnesium</keyword>
<dbReference type="Proteomes" id="UP000294558">
    <property type="component" value="Unassembled WGS sequence"/>
</dbReference>
<dbReference type="InterPro" id="IPR036900">
    <property type="entry name" value="A-D-PHexomutase_C_sf"/>
</dbReference>
<evidence type="ECO:0000259" key="9">
    <source>
        <dbReference type="Pfam" id="PF02879"/>
    </source>
</evidence>
<dbReference type="OrthoDB" id="9803322at2"/>
<dbReference type="InterPro" id="IPR005844">
    <property type="entry name" value="A-D-PHexomutase_a/b/a-I"/>
</dbReference>
<dbReference type="PRINTS" id="PR00509">
    <property type="entry name" value="PGMPMM"/>
</dbReference>
<organism evidence="11 12">
    <name type="scientific">Ilumatobacter fluminis</name>
    <dbReference type="NCBI Taxonomy" id="467091"/>
    <lineage>
        <taxon>Bacteria</taxon>
        <taxon>Bacillati</taxon>
        <taxon>Actinomycetota</taxon>
        <taxon>Acidimicrobiia</taxon>
        <taxon>Acidimicrobiales</taxon>
        <taxon>Ilumatobacteraceae</taxon>
        <taxon>Ilumatobacter</taxon>
    </lineage>
</organism>
<dbReference type="InterPro" id="IPR005845">
    <property type="entry name" value="A-D-PHexomutase_a/b/a-II"/>
</dbReference>
<dbReference type="PANTHER" id="PTHR43771:SF1">
    <property type="entry name" value="PHOSPHOMANNOMUTASE"/>
    <property type="match status" value="1"/>
</dbReference>
<dbReference type="InterPro" id="IPR005841">
    <property type="entry name" value="Alpha-D-phosphohexomutase_SF"/>
</dbReference>
<keyword evidence="3" id="KW-0597">Phosphoprotein</keyword>
<dbReference type="Pfam" id="PF02880">
    <property type="entry name" value="PGM_PMM_III"/>
    <property type="match status" value="1"/>
</dbReference>
<keyword evidence="6" id="KW-0413">Isomerase</keyword>
<keyword evidence="4" id="KW-0479">Metal-binding</keyword>
<dbReference type="RefSeq" id="WP_133869710.1">
    <property type="nucleotide sequence ID" value="NZ_SOAU01000001.1"/>
</dbReference>
<evidence type="ECO:0000259" key="7">
    <source>
        <dbReference type="Pfam" id="PF00408"/>
    </source>
</evidence>
<evidence type="ECO:0000256" key="6">
    <source>
        <dbReference type="ARBA" id="ARBA00023235"/>
    </source>
</evidence>
<evidence type="ECO:0000313" key="12">
    <source>
        <dbReference type="Proteomes" id="UP000294558"/>
    </source>
</evidence>
<evidence type="ECO:0000259" key="10">
    <source>
        <dbReference type="Pfam" id="PF02880"/>
    </source>
</evidence>
<evidence type="ECO:0000259" key="8">
    <source>
        <dbReference type="Pfam" id="PF02878"/>
    </source>
</evidence>
<evidence type="ECO:0000256" key="1">
    <source>
        <dbReference type="ARBA" id="ARBA00001946"/>
    </source>
</evidence>
<evidence type="ECO:0000256" key="3">
    <source>
        <dbReference type="ARBA" id="ARBA00022553"/>
    </source>
</evidence>
<protein>
    <submittedName>
        <fullName evidence="11">Phosphomannomutase</fullName>
    </submittedName>
</protein>
<dbReference type="Gene3D" id="3.40.120.10">
    <property type="entry name" value="Alpha-D-Glucose-1,6-Bisphosphate, subunit A, domain 3"/>
    <property type="match status" value="3"/>
</dbReference>
<feature type="domain" description="Alpha-D-phosphohexomutase C-terminal" evidence="7">
    <location>
        <begin position="375"/>
        <end position="444"/>
    </location>
</feature>
<dbReference type="CDD" id="cd03089">
    <property type="entry name" value="PMM_PGM"/>
    <property type="match status" value="1"/>
</dbReference>
<dbReference type="InterPro" id="IPR005846">
    <property type="entry name" value="A-D-PHexomutase_a/b/a-III"/>
</dbReference>
<feature type="domain" description="Alpha-D-phosphohexomutase alpha/beta/alpha" evidence="9">
    <location>
        <begin position="156"/>
        <end position="256"/>
    </location>
</feature>
<keyword evidence="12" id="KW-1185">Reference proteome</keyword>
<dbReference type="InterPro" id="IPR016055">
    <property type="entry name" value="A-D-PHexomutase_a/b/a-I/II/III"/>
</dbReference>
<comment type="similarity">
    <text evidence="2">Belongs to the phosphohexose mutase family.</text>
</comment>
<reference evidence="11 12" key="1">
    <citation type="submission" date="2019-03" db="EMBL/GenBank/DDBJ databases">
        <title>Sequencing the genomes of 1000 actinobacteria strains.</title>
        <authorList>
            <person name="Klenk H.-P."/>
        </authorList>
    </citation>
    <scope>NUCLEOTIDE SEQUENCE [LARGE SCALE GENOMIC DNA]</scope>
    <source>
        <strain evidence="11 12">DSM 18936</strain>
    </source>
</reference>
<dbReference type="AlphaFoldDB" id="A0A4R7I3B4"/>
<proteinExistence type="inferred from homology"/>
<gene>
    <name evidence="11" type="ORF">BDK89_3027</name>
</gene>
<sequence length="451" mass="48437">MSVLDEIVKAYDIRGTVPDQFHGEVAHALGVGFARFTGVDQIVVGRDMRRSGDDLVAEFARGVQEQGVDVLDIGLASTDLLYYAAGSLDMPGAMFTASHNPAQYNGVKFCLAGARPVGIDSGLAEIRATASTVLDGVGPRPAETAGSYSQRDLLDAFADHVVSFLDADAIRPMRVVADTANGMGGLVVPAVFDRLAAIELEVMYGELDGSFPNHPADPLQPANQRDLRARVVTGEFDLGLAFDGDADRVFMVDELGEGLSGSTTTALLAASVLRSNPGATILHNLICSRAVPEVVRELGGEPVRTQVGHSYIKQVMVETGAAFGGEHSAHYYFADNYRADSGLIASMLMIGEMSRNGEALSVMRKPYERYAASGEINTQVDDPRAVIEAVSAHFDGKPQDRLDGLSVDCDDWWFNLRPSNTEPLLRLNLEAVDREICDDRVADMLALITQS</sequence>
<dbReference type="SUPFAM" id="SSF53738">
    <property type="entry name" value="Phosphoglucomutase, first 3 domains"/>
    <property type="match status" value="3"/>
</dbReference>
<dbReference type="SUPFAM" id="SSF55957">
    <property type="entry name" value="Phosphoglucomutase, C-terminal domain"/>
    <property type="match status" value="1"/>
</dbReference>
<evidence type="ECO:0000256" key="4">
    <source>
        <dbReference type="ARBA" id="ARBA00022723"/>
    </source>
</evidence>